<dbReference type="Proteomes" id="UP001208570">
    <property type="component" value="Unassembled WGS sequence"/>
</dbReference>
<evidence type="ECO:0000313" key="3">
    <source>
        <dbReference type="EMBL" id="KAK2144830.1"/>
    </source>
</evidence>
<sequence length="361" mass="40555">MGLLILVAAFLLAASRGIAISKCLHHGFFLWPGINREGVVKQAISGDICATECERMCLLYTDCTGFNFNVNNGALESGFCEILTSKHNWTHTNLSDVEWAFYEKGYNAQNVALPSRGTTCNASAEANENRKCDNVMDGLVTVPWVTKVLDNSQWVELNFNDSYEIRRVDIYHRCRYGTQCVLIDLSFNYGQVIHTDCKVSNAGTRKYAFPNNQELDAIHVPSWVSRQQVFGWEARRKVTSINYRAIMFQGFTVVFTSKRCERSVGELVEAYNEAFDMIDEPILLRSLGIKDNLGKVVPQRVSVADKTSPDLRLYFGVQQGSVLGKKNYSSYAAYLPYADASGIITSSAKCINYDQKKIGHY</sequence>
<comment type="caution">
    <text evidence="3">The sequence shown here is derived from an EMBL/GenBank/DDBJ whole genome shotgun (WGS) entry which is preliminary data.</text>
</comment>
<gene>
    <name evidence="3" type="ORF">LSH36_726g00016</name>
</gene>
<evidence type="ECO:0000256" key="1">
    <source>
        <dbReference type="SAM" id="SignalP"/>
    </source>
</evidence>
<name>A0AAD9J392_9ANNE</name>
<evidence type="ECO:0000259" key="2">
    <source>
        <dbReference type="PROSITE" id="PS50948"/>
    </source>
</evidence>
<organism evidence="3 4">
    <name type="scientific">Paralvinella palmiformis</name>
    <dbReference type="NCBI Taxonomy" id="53620"/>
    <lineage>
        <taxon>Eukaryota</taxon>
        <taxon>Metazoa</taxon>
        <taxon>Spiralia</taxon>
        <taxon>Lophotrochozoa</taxon>
        <taxon>Annelida</taxon>
        <taxon>Polychaeta</taxon>
        <taxon>Sedentaria</taxon>
        <taxon>Canalipalpata</taxon>
        <taxon>Terebellida</taxon>
        <taxon>Terebelliformia</taxon>
        <taxon>Alvinellidae</taxon>
        <taxon>Paralvinella</taxon>
    </lineage>
</organism>
<dbReference type="InterPro" id="IPR008979">
    <property type="entry name" value="Galactose-bd-like_sf"/>
</dbReference>
<feature type="signal peptide" evidence="1">
    <location>
        <begin position="1"/>
        <end position="19"/>
    </location>
</feature>
<dbReference type="AlphaFoldDB" id="A0AAD9J392"/>
<accession>A0AAD9J392</accession>
<feature type="chain" id="PRO_5041929967" description="Apple domain-containing protein" evidence="1">
    <location>
        <begin position="20"/>
        <end position="361"/>
    </location>
</feature>
<dbReference type="PROSITE" id="PS50948">
    <property type="entry name" value="PAN"/>
    <property type="match status" value="1"/>
</dbReference>
<dbReference type="SUPFAM" id="SSF49785">
    <property type="entry name" value="Galactose-binding domain-like"/>
    <property type="match status" value="1"/>
</dbReference>
<protein>
    <recommendedName>
        <fullName evidence="2">Apple domain-containing protein</fullName>
    </recommendedName>
</protein>
<dbReference type="EMBL" id="JAODUP010000726">
    <property type="protein sequence ID" value="KAK2144830.1"/>
    <property type="molecule type" value="Genomic_DNA"/>
</dbReference>
<proteinExistence type="predicted"/>
<feature type="domain" description="Apple" evidence="2">
    <location>
        <begin position="23"/>
        <end position="106"/>
    </location>
</feature>
<dbReference type="InterPro" id="IPR003609">
    <property type="entry name" value="Pan_app"/>
</dbReference>
<keyword evidence="1" id="KW-0732">Signal</keyword>
<dbReference type="Gene3D" id="2.60.120.260">
    <property type="entry name" value="Galactose-binding domain-like"/>
    <property type="match status" value="1"/>
</dbReference>
<evidence type="ECO:0000313" key="4">
    <source>
        <dbReference type="Proteomes" id="UP001208570"/>
    </source>
</evidence>
<reference evidence="3" key="1">
    <citation type="journal article" date="2023" name="Mol. Biol. Evol.">
        <title>Third-Generation Sequencing Reveals the Adaptive Role of the Epigenome in Three Deep-Sea Polychaetes.</title>
        <authorList>
            <person name="Perez M."/>
            <person name="Aroh O."/>
            <person name="Sun Y."/>
            <person name="Lan Y."/>
            <person name="Juniper S.K."/>
            <person name="Young C.R."/>
            <person name="Angers B."/>
            <person name="Qian P.Y."/>
        </authorList>
    </citation>
    <scope>NUCLEOTIDE SEQUENCE</scope>
    <source>
        <strain evidence="3">P08H-3</strain>
    </source>
</reference>
<keyword evidence="4" id="KW-1185">Reference proteome</keyword>